<evidence type="ECO:0000256" key="2">
    <source>
        <dbReference type="ARBA" id="ARBA00023239"/>
    </source>
</evidence>
<comment type="caution">
    <text evidence="4">The sequence shown here is derived from an EMBL/GenBank/DDBJ whole genome shotgun (WGS) entry which is preliminary data.</text>
</comment>
<name>A0ABU3P4U2_9FIRM</name>
<organism evidence="4 5">
    <name type="scientific">Anaeroselena agilis</name>
    <dbReference type="NCBI Taxonomy" id="3063788"/>
    <lineage>
        <taxon>Bacteria</taxon>
        <taxon>Bacillati</taxon>
        <taxon>Bacillota</taxon>
        <taxon>Negativicutes</taxon>
        <taxon>Acetonemataceae</taxon>
        <taxon>Anaeroselena</taxon>
    </lineage>
</organism>
<dbReference type="Gene3D" id="2.30.130.110">
    <property type="match status" value="1"/>
</dbReference>
<dbReference type="InterPro" id="IPR052172">
    <property type="entry name" value="UxaA_altronate/galactarate_dh"/>
</dbReference>
<dbReference type="CDD" id="cd11613">
    <property type="entry name" value="SAF_AH_GD"/>
    <property type="match status" value="1"/>
</dbReference>
<accession>A0ABU3P4U2</accession>
<reference evidence="4 5" key="1">
    <citation type="submission" date="2023-07" db="EMBL/GenBank/DDBJ databases">
        <title>The novel representative of Negativicutes class, Anaeroselena agilis gen. nov. sp. nov.</title>
        <authorList>
            <person name="Prokofeva M.I."/>
            <person name="Elcheninov A.G."/>
            <person name="Klyukina A."/>
            <person name="Kublanov I.V."/>
            <person name="Frolov E.N."/>
            <person name="Podosokorskaya O.A."/>
        </authorList>
    </citation>
    <scope>NUCLEOTIDE SEQUENCE [LARGE SCALE GENOMIC DNA]</scope>
    <source>
        <strain evidence="4 5">4137-cl</strain>
    </source>
</reference>
<dbReference type="InterPro" id="IPR013974">
    <property type="entry name" value="SAF"/>
</dbReference>
<dbReference type="EMBL" id="JAUOZS010000002">
    <property type="protein sequence ID" value="MDT8904069.1"/>
    <property type="molecule type" value="Genomic_DNA"/>
</dbReference>
<sequence length="495" mass="52720">MDLMRIHPKDNVAVAVRPLAPGQALAAGLAAVVTRQPIPAGHKMAIVPIAAGEKVIKYGFPIGTAQVDIAAGDWVHTHNCKTNLGELLEYTYEPEVAALEAAGRGESFLGYRRPDGKAGTRNEIWIIPTVGCVNQNARVIAEVAGKLLCQENIDGVHAFTHPYGCSQLGEDIANTQKILANLVRHPNAGGVLVLGLGCENNHIRAFKEILGPVDPQRVKFLETQGVDDEIAAGVQLVSELAEYAGGFRRTTCPLSDLVVGLKCGGSDGFSGITANPLVGLFSDRLVASGGTTVLTEVPEMFGAETILMNRAKDKETFEKIVRLINDFKIYFTSHNQPVYENPSPGNKDGGITTLEDKSLGCTQKGGYAAPVVDVLQYGETAVTPGLNLLNGPGNDLVASTVLAAAGCQVILFTTGRGTPLGTVVPTVKIATNSDLFRRKQNWMDFDAGRLLDGIPREELTGEFFAFVLNVASGQTTKAEKLGFRDLTLFKNGVTV</sequence>
<keyword evidence="2" id="KW-0456">Lyase</keyword>
<dbReference type="SMART" id="SM00858">
    <property type="entry name" value="SAF"/>
    <property type="match status" value="1"/>
</dbReference>
<dbReference type="InterPro" id="IPR044144">
    <property type="entry name" value="SAF_UxaA/GarD"/>
</dbReference>
<dbReference type="Pfam" id="PF04295">
    <property type="entry name" value="GD_AH_second"/>
    <property type="match status" value="1"/>
</dbReference>
<proteinExistence type="inferred from homology"/>
<keyword evidence="5" id="KW-1185">Reference proteome</keyword>
<dbReference type="InterPro" id="IPR048332">
    <property type="entry name" value="GD_AH_C"/>
</dbReference>
<evidence type="ECO:0000313" key="5">
    <source>
        <dbReference type="Proteomes" id="UP001254848"/>
    </source>
</evidence>
<evidence type="ECO:0000313" key="4">
    <source>
        <dbReference type="EMBL" id="MDT8904069.1"/>
    </source>
</evidence>
<dbReference type="Pfam" id="PF20629">
    <property type="entry name" value="GD_AH_C"/>
    <property type="match status" value="1"/>
</dbReference>
<dbReference type="InterPro" id="IPR007392">
    <property type="entry name" value="GD_AH_second"/>
</dbReference>
<comment type="similarity">
    <text evidence="1">Belongs to the UxaA family.</text>
</comment>
<feature type="domain" description="SAF" evidence="3">
    <location>
        <begin position="10"/>
        <end position="81"/>
    </location>
</feature>
<dbReference type="RefSeq" id="WP_413782630.1">
    <property type="nucleotide sequence ID" value="NZ_JAUOZS010000002.1"/>
</dbReference>
<evidence type="ECO:0000259" key="3">
    <source>
        <dbReference type="SMART" id="SM00858"/>
    </source>
</evidence>
<evidence type="ECO:0000256" key="1">
    <source>
        <dbReference type="ARBA" id="ARBA00010986"/>
    </source>
</evidence>
<dbReference type="PANTHER" id="PTHR30536">
    <property type="entry name" value="ALTRONATE/GALACTARATE DEHYDRATASE"/>
    <property type="match status" value="1"/>
</dbReference>
<dbReference type="Pfam" id="PF08666">
    <property type="entry name" value="SAF"/>
    <property type="match status" value="1"/>
</dbReference>
<gene>
    <name evidence="4" type="ORF">Q4T40_22775</name>
</gene>
<protein>
    <submittedName>
        <fullName evidence="4">Altronate dehydratase family protein</fullName>
    </submittedName>
</protein>
<dbReference type="Proteomes" id="UP001254848">
    <property type="component" value="Unassembled WGS sequence"/>
</dbReference>
<dbReference type="PANTHER" id="PTHR30536:SF5">
    <property type="entry name" value="ALTRONATE DEHYDRATASE"/>
    <property type="match status" value="1"/>
</dbReference>